<name>A0A1D2V910_9ASCO</name>
<gene>
    <name evidence="2" type="ORF">ASCRUDRAFT_128255</name>
</gene>
<evidence type="ECO:0000313" key="3">
    <source>
        <dbReference type="Proteomes" id="UP000095038"/>
    </source>
</evidence>
<organism evidence="2 3">
    <name type="scientific">Ascoidea rubescens DSM 1968</name>
    <dbReference type="NCBI Taxonomy" id="1344418"/>
    <lineage>
        <taxon>Eukaryota</taxon>
        <taxon>Fungi</taxon>
        <taxon>Dikarya</taxon>
        <taxon>Ascomycota</taxon>
        <taxon>Saccharomycotina</taxon>
        <taxon>Saccharomycetes</taxon>
        <taxon>Ascoideaceae</taxon>
        <taxon>Ascoidea</taxon>
    </lineage>
</organism>
<evidence type="ECO:0000313" key="2">
    <source>
        <dbReference type="EMBL" id="ODV58151.1"/>
    </source>
</evidence>
<accession>A0A1D2V910</accession>
<keyword evidence="1" id="KW-0732">Signal</keyword>
<proteinExistence type="predicted"/>
<dbReference type="Proteomes" id="UP000095038">
    <property type="component" value="Unassembled WGS sequence"/>
</dbReference>
<dbReference type="InParanoid" id="A0A1D2V910"/>
<reference evidence="3" key="1">
    <citation type="submission" date="2016-05" db="EMBL/GenBank/DDBJ databases">
        <title>Comparative genomics of biotechnologically important yeasts.</title>
        <authorList>
            <consortium name="DOE Joint Genome Institute"/>
            <person name="Riley R."/>
            <person name="Haridas S."/>
            <person name="Wolfe K.H."/>
            <person name="Lopes M.R."/>
            <person name="Hittinger C.T."/>
            <person name="Goker M."/>
            <person name="Salamov A."/>
            <person name="Wisecaver J."/>
            <person name="Long T.M."/>
            <person name="Aerts A.L."/>
            <person name="Barry K."/>
            <person name="Choi C."/>
            <person name="Clum A."/>
            <person name="Coughlan A.Y."/>
            <person name="Deshpande S."/>
            <person name="Douglass A.P."/>
            <person name="Hanson S.J."/>
            <person name="Klenk H.-P."/>
            <person name="Labutti K."/>
            <person name="Lapidus A."/>
            <person name="Lindquist E."/>
            <person name="Lipzen A."/>
            <person name="Meier-Kolthoff J.P."/>
            <person name="Ohm R.A."/>
            <person name="Otillar R.P."/>
            <person name="Pangilinan J."/>
            <person name="Peng Y."/>
            <person name="Rokas A."/>
            <person name="Rosa C.A."/>
            <person name="Scheuner C."/>
            <person name="Sibirny A.A."/>
            <person name="Slot J.C."/>
            <person name="Stielow J.B."/>
            <person name="Sun H."/>
            <person name="Kurtzman C.P."/>
            <person name="Blackwell M."/>
            <person name="Grigoriev I.V."/>
            <person name="Jeffries T.W."/>
        </authorList>
    </citation>
    <scope>NUCLEOTIDE SEQUENCE [LARGE SCALE GENOMIC DNA]</scope>
    <source>
        <strain evidence="3">DSM 1968</strain>
    </source>
</reference>
<dbReference type="GeneID" id="30962622"/>
<dbReference type="EMBL" id="KV454494">
    <property type="protein sequence ID" value="ODV58151.1"/>
    <property type="molecule type" value="Genomic_DNA"/>
</dbReference>
<dbReference type="AlphaFoldDB" id="A0A1D2V910"/>
<evidence type="ECO:0000256" key="1">
    <source>
        <dbReference type="SAM" id="SignalP"/>
    </source>
</evidence>
<feature type="signal peptide" evidence="1">
    <location>
        <begin position="1"/>
        <end position="24"/>
    </location>
</feature>
<sequence length="72" mass="8615">MLSVFCFLFFAFCYLCLLPSLLCCSTITAETNFNKRKEERGKRKKRTVYCCFYHIHHQLSHPTDFHLLPPRI</sequence>
<protein>
    <recommendedName>
        <fullName evidence="4">Secreted protein</fullName>
    </recommendedName>
</protein>
<evidence type="ECO:0008006" key="4">
    <source>
        <dbReference type="Google" id="ProtNLM"/>
    </source>
</evidence>
<keyword evidence="3" id="KW-1185">Reference proteome</keyword>
<dbReference type="RefSeq" id="XP_020044458.1">
    <property type="nucleotide sequence ID" value="XM_020188986.1"/>
</dbReference>
<feature type="chain" id="PRO_5008910361" description="Secreted protein" evidence="1">
    <location>
        <begin position="25"/>
        <end position="72"/>
    </location>
</feature>